<protein>
    <recommendedName>
        <fullName evidence="2">DUF6534 domain-containing protein</fullName>
    </recommendedName>
</protein>
<feature type="domain" description="DUF6534" evidence="2">
    <location>
        <begin position="166"/>
        <end position="251"/>
    </location>
</feature>
<dbReference type="InParanoid" id="W4K7C3"/>
<dbReference type="RefSeq" id="XP_009546287.1">
    <property type="nucleotide sequence ID" value="XM_009547992.1"/>
</dbReference>
<dbReference type="STRING" id="747525.W4K7C3"/>
<keyword evidence="1" id="KW-0472">Membrane</keyword>
<keyword evidence="4" id="KW-1185">Reference proteome</keyword>
<feature type="transmembrane region" description="Helical" evidence="1">
    <location>
        <begin position="14"/>
        <end position="36"/>
    </location>
</feature>
<feature type="transmembrane region" description="Helical" evidence="1">
    <location>
        <begin position="201"/>
        <end position="223"/>
    </location>
</feature>
<organism evidence="3 4">
    <name type="scientific">Heterobasidion irregulare (strain TC 32-1)</name>
    <dbReference type="NCBI Taxonomy" id="747525"/>
    <lineage>
        <taxon>Eukaryota</taxon>
        <taxon>Fungi</taxon>
        <taxon>Dikarya</taxon>
        <taxon>Basidiomycota</taxon>
        <taxon>Agaricomycotina</taxon>
        <taxon>Agaricomycetes</taxon>
        <taxon>Russulales</taxon>
        <taxon>Bondarzewiaceae</taxon>
        <taxon>Heterobasidion</taxon>
        <taxon>Heterobasidion annosum species complex</taxon>
    </lineage>
</organism>
<dbReference type="AlphaFoldDB" id="W4K7C3"/>
<feature type="transmembrane region" description="Helical" evidence="1">
    <location>
        <begin position="95"/>
        <end position="112"/>
    </location>
</feature>
<accession>W4K7C3</accession>
<keyword evidence="1" id="KW-0812">Transmembrane</keyword>
<evidence type="ECO:0000256" key="1">
    <source>
        <dbReference type="SAM" id="Phobius"/>
    </source>
</evidence>
<dbReference type="Pfam" id="PF20152">
    <property type="entry name" value="DUF6534"/>
    <property type="match status" value="1"/>
</dbReference>
<gene>
    <name evidence="3" type="ORF">HETIRDRAFT_173333</name>
</gene>
<sequence length="333" mass="36623">MADQNFAKVAHGPIFIGTVINIILYGISIAQTYIYFSTYKKDPLWMKLVVLLVLVADTLNSVFDIQYTYDSLVNHYNDPAAIQKANWAYSPQDPAMTSIIGTIVQLFFSWRVKVITGSRIATTLLVIGSIISCLGGIATSIAIGFVPEWLEFQKFQIPVIIWLTISALVDTSITTILVWHLRQHKHGFKKSDDVLDKIIRLTVQTGLVTSVWAIIDLAVYLGITSGTHLIFNFALSKLYSNSLLSSLNSRQGWKYSASTINDSDNGINSLRTEVVNFGGSVRPEVFIDVESHEMVNTDDKYGGSKAFADSRGSIAAGEDSAPIKAPHPVVKAS</sequence>
<feature type="transmembrane region" description="Helical" evidence="1">
    <location>
        <begin position="48"/>
        <end position="69"/>
    </location>
</feature>
<dbReference type="PANTHER" id="PTHR40465">
    <property type="entry name" value="CHROMOSOME 1, WHOLE GENOME SHOTGUN SEQUENCE"/>
    <property type="match status" value="1"/>
</dbReference>
<dbReference type="HOGENOM" id="CLU_046025_2_0_1"/>
<feature type="transmembrane region" description="Helical" evidence="1">
    <location>
        <begin position="124"/>
        <end position="147"/>
    </location>
</feature>
<reference evidence="3 4" key="1">
    <citation type="journal article" date="2012" name="New Phytol.">
        <title>Insight into trade-off between wood decay and parasitism from the genome of a fungal forest pathogen.</title>
        <authorList>
            <person name="Olson A."/>
            <person name="Aerts A."/>
            <person name="Asiegbu F."/>
            <person name="Belbahri L."/>
            <person name="Bouzid O."/>
            <person name="Broberg A."/>
            <person name="Canback B."/>
            <person name="Coutinho P.M."/>
            <person name="Cullen D."/>
            <person name="Dalman K."/>
            <person name="Deflorio G."/>
            <person name="van Diepen L.T."/>
            <person name="Dunand C."/>
            <person name="Duplessis S."/>
            <person name="Durling M."/>
            <person name="Gonthier P."/>
            <person name="Grimwood J."/>
            <person name="Fossdal C.G."/>
            <person name="Hansson D."/>
            <person name="Henrissat B."/>
            <person name="Hietala A."/>
            <person name="Himmelstrand K."/>
            <person name="Hoffmeister D."/>
            <person name="Hogberg N."/>
            <person name="James T.Y."/>
            <person name="Karlsson M."/>
            <person name="Kohler A."/>
            <person name="Kues U."/>
            <person name="Lee Y.H."/>
            <person name="Lin Y.C."/>
            <person name="Lind M."/>
            <person name="Lindquist E."/>
            <person name="Lombard V."/>
            <person name="Lucas S."/>
            <person name="Lunden K."/>
            <person name="Morin E."/>
            <person name="Murat C."/>
            <person name="Park J."/>
            <person name="Raffaello T."/>
            <person name="Rouze P."/>
            <person name="Salamov A."/>
            <person name="Schmutz J."/>
            <person name="Solheim H."/>
            <person name="Stahlberg J."/>
            <person name="Velez H."/>
            <person name="de Vries R.P."/>
            <person name="Wiebenga A."/>
            <person name="Woodward S."/>
            <person name="Yakovlev I."/>
            <person name="Garbelotto M."/>
            <person name="Martin F."/>
            <person name="Grigoriev I.V."/>
            <person name="Stenlid J."/>
        </authorList>
    </citation>
    <scope>NUCLEOTIDE SEQUENCE [LARGE SCALE GENOMIC DNA]</scope>
    <source>
        <strain evidence="3 4">TC 32-1</strain>
    </source>
</reference>
<name>W4K7C3_HETIT</name>
<dbReference type="Proteomes" id="UP000030671">
    <property type="component" value="Unassembled WGS sequence"/>
</dbReference>
<dbReference type="KEGG" id="hir:HETIRDRAFT_173333"/>
<keyword evidence="1" id="KW-1133">Transmembrane helix</keyword>
<feature type="transmembrane region" description="Helical" evidence="1">
    <location>
        <begin position="159"/>
        <end position="181"/>
    </location>
</feature>
<evidence type="ECO:0000313" key="4">
    <source>
        <dbReference type="Proteomes" id="UP000030671"/>
    </source>
</evidence>
<dbReference type="EMBL" id="KI925458">
    <property type="protein sequence ID" value="ETW81659.1"/>
    <property type="molecule type" value="Genomic_DNA"/>
</dbReference>
<dbReference type="PANTHER" id="PTHR40465:SF1">
    <property type="entry name" value="DUF6534 DOMAIN-CONTAINING PROTEIN"/>
    <property type="match status" value="1"/>
</dbReference>
<dbReference type="eggNOG" id="ENOG502RY7K">
    <property type="taxonomic scope" value="Eukaryota"/>
</dbReference>
<dbReference type="GeneID" id="20668436"/>
<proteinExistence type="predicted"/>
<evidence type="ECO:0000313" key="3">
    <source>
        <dbReference type="EMBL" id="ETW81659.1"/>
    </source>
</evidence>
<dbReference type="OrthoDB" id="3183258at2759"/>
<dbReference type="InterPro" id="IPR045339">
    <property type="entry name" value="DUF6534"/>
</dbReference>
<evidence type="ECO:0000259" key="2">
    <source>
        <dbReference type="Pfam" id="PF20152"/>
    </source>
</evidence>